<accession>A0A9Q0MJT2</accession>
<evidence type="ECO:0000313" key="2">
    <source>
        <dbReference type="Proteomes" id="UP001142055"/>
    </source>
</evidence>
<dbReference type="AlphaFoldDB" id="A0A9Q0MJT2"/>
<dbReference type="Proteomes" id="UP001142055">
    <property type="component" value="Chromosome 1"/>
</dbReference>
<sequence>MVEWQRGSNGFVSDDAVIGGNDVNGERIFVGRVHHGGDLIPGKIVPSHGVLYVPYAGDEHSHREYEFLVKPNYGDYMWTNTADGDVPGNAVMGGNTSDGENLFIGRAFYEGSWVVGKVHPSHRVLYVPFGGKEVSISDYEILCVRYD</sequence>
<dbReference type="PANTHER" id="PTHR31649">
    <property type="entry name" value="AGAP009604-PA"/>
    <property type="match status" value="1"/>
</dbReference>
<gene>
    <name evidence="1" type="ORF">RDWZM_003595</name>
</gene>
<dbReference type="SMART" id="SM00696">
    <property type="entry name" value="DM9"/>
    <property type="match status" value="2"/>
</dbReference>
<dbReference type="PANTHER" id="PTHR31649:SF1">
    <property type="entry name" value="FARNESOIC ACID O-METHYL TRANSFERASE DOMAIN-CONTAINING PROTEIN"/>
    <property type="match status" value="1"/>
</dbReference>
<organism evidence="1 2">
    <name type="scientific">Blomia tropicalis</name>
    <name type="common">Mite</name>
    <dbReference type="NCBI Taxonomy" id="40697"/>
    <lineage>
        <taxon>Eukaryota</taxon>
        <taxon>Metazoa</taxon>
        <taxon>Ecdysozoa</taxon>
        <taxon>Arthropoda</taxon>
        <taxon>Chelicerata</taxon>
        <taxon>Arachnida</taxon>
        <taxon>Acari</taxon>
        <taxon>Acariformes</taxon>
        <taxon>Sarcoptiformes</taxon>
        <taxon>Astigmata</taxon>
        <taxon>Glycyphagoidea</taxon>
        <taxon>Echimyopodidae</taxon>
        <taxon>Blomia</taxon>
    </lineage>
</organism>
<dbReference type="InterPro" id="IPR006616">
    <property type="entry name" value="DM9_repeat"/>
</dbReference>
<dbReference type="Pfam" id="PF11901">
    <property type="entry name" value="DM9"/>
    <property type="match status" value="1"/>
</dbReference>
<reference evidence="1" key="1">
    <citation type="submission" date="2022-12" db="EMBL/GenBank/DDBJ databases">
        <title>Genome assemblies of Blomia tropicalis.</title>
        <authorList>
            <person name="Cui Y."/>
        </authorList>
    </citation>
    <scope>NUCLEOTIDE SEQUENCE</scope>
    <source>
        <tissue evidence="1">Adult mites</tissue>
    </source>
</reference>
<evidence type="ECO:0000313" key="1">
    <source>
        <dbReference type="EMBL" id="KAJ6225050.1"/>
    </source>
</evidence>
<name>A0A9Q0MJT2_BLOTA</name>
<comment type="caution">
    <text evidence="1">The sequence shown here is derived from an EMBL/GenBank/DDBJ whole genome shotgun (WGS) entry which is preliminary data.</text>
</comment>
<proteinExistence type="predicted"/>
<protein>
    <submittedName>
        <fullName evidence="1">Uncharacterized protein</fullName>
    </submittedName>
</protein>
<dbReference type="EMBL" id="JAPWDV010000001">
    <property type="protein sequence ID" value="KAJ6225050.1"/>
    <property type="molecule type" value="Genomic_DNA"/>
</dbReference>
<dbReference type="OMA" id="GHSCAYI"/>
<keyword evidence="2" id="KW-1185">Reference proteome</keyword>